<accession>A0A9Q0H950</accession>
<comment type="caution">
    <text evidence="1">The sequence shown here is derived from an EMBL/GenBank/DDBJ whole genome shotgun (WGS) entry which is preliminary data.</text>
</comment>
<protein>
    <submittedName>
        <fullName evidence="1">Uncharacterized protein</fullName>
    </submittedName>
</protein>
<name>A0A9Q0H950_9MAGN</name>
<proteinExistence type="predicted"/>
<organism evidence="1 2">
    <name type="scientific">Protea cynaroides</name>
    <dbReference type="NCBI Taxonomy" id="273540"/>
    <lineage>
        <taxon>Eukaryota</taxon>
        <taxon>Viridiplantae</taxon>
        <taxon>Streptophyta</taxon>
        <taxon>Embryophyta</taxon>
        <taxon>Tracheophyta</taxon>
        <taxon>Spermatophyta</taxon>
        <taxon>Magnoliopsida</taxon>
        <taxon>Proteales</taxon>
        <taxon>Proteaceae</taxon>
        <taxon>Protea</taxon>
    </lineage>
</organism>
<dbReference type="AlphaFoldDB" id="A0A9Q0H950"/>
<evidence type="ECO:0000313" key="1">
    <source>
        <dbReference type="EMBL" id="KAJ4960548.1"/>
    </source>
</evidence>
<gene>
    <name evidence="1" type="ORF">NE237_020458</name>
</gene>
<keyword evidence="2" id="KW-1185">Reference proteome</keyword>
<dbReference type="EMBL" id="JAMYWD010000009">
    <property type="protein sequence ID" value="KAJ4960548.1"/>
    <property type="molecule type" value="Genomic_DNA"/>
</dbReference>
<evidence type="ECO:0000313" key="2">
    <source>
        <dbReference type="Proteomes" id="UP001141806"/>
    </source>
</evidence>
<dbReference type="Proteomes" id="UP001141806">
    <property type="component" value="Unassembled WGS sequence"/>
</dbReference>
<reference evidence="1" key="1">
    <citation type="journal article" date="2023" name="Plant J.">
        <title>The genome of the king protea, Protea cynaroides.</title>
        <authorList>
            <person name="Chang J."/>
            <person name="Duong T.A."/>
            <person name="Schoeman C."/>
            <person name="Ma X."/>
            <person name="Roodt D."/>
            <person name="Barker N."/>
            <person name="Li Z."/>
            <person name="Van de Peer Y."/>
            <person name="Mizrachi E."/>
        </authorList>
    </citation>
    <scope>NUCLEOTIDE SEQUENCE</scope>
    <source>
        <tissue evidence="1">Young leaves</tissue>
    </source>
</reference>
<dbReference type="OrthoDB" id="2019494at2759"/>
<sequence length="103" mass="11587">MFASLNPSETQVELSGFSWHCSSVRITIIDAVYMQRRNQNLLSCHHHHTTIAKISNFDALVANREAGNRPVGLTHHFSLPKTSAKIAAMEICLQFHNFVPCKI</sequence>